<dbReference type="EMBL" id="CAJVPQ010011393">
    <property type="protein sequence ID" value="CAG8726993.1"/>
    <property type="molecule type" value="Genomic_DNA"/>
</dbReference>
<protein>
    <submittedName>
        <fullName evidence="2">9208_t:CDS:1</fullName>
    </submittedName>
</protein>
<gene>
    <name evidence="2" type="ORF">FCALED_LOCUS14735</name>
</gene>
<organism evidence="2 3">
    <name type="scientific">Funneliformis caledonium</name>
    <dbReference type="NCBI Taxonomy" id="1117310"/>
    <lineage>
        <taxon>Eukaryota</taxon>
        <taxon>Fungi</taxon>
        <taxon>Fungi incertae sedis</taxon>
        <taxon>Mucoromycota</taxon>
        <taxon>Glomeromycotina</taxon>
        <taxon>Glomeromycetes</taxon>
        <taxon>Glomerales</taxon>
        <taxon>Glomeraceae</taxon>
        <taxon>Funneliformis</taxon>
    </lineage>
</organism>
<name>A0A9N9IAK9_9GLOM</name>
<dbReference type="AlphaFoldDB" id="A0A9N9IAK9"/>
<accession>A0A9N9IAK9</accession>
<feature type="compositionally biased region" description="Polar residues" evidence="1">
    <location>
        <begin position="414"/>
        <end position="427"/>
    </location>
</feature>
<dbReference type="InterPro" id="IPR027434">
    <property type="entry name" value="Homing_endonucl"/>
</dbReference>
<feature type="non-terminal residue" evidence="2">
    <location>
        <position position="1"/>
    </location>
</feature>
<feature type="region of interest" description="Disordered" evidence="1">
    <location>
        <begin position="310"/>
        <end position="356"/>
    </location>
</feature>
<evidence type="ECO:0000256" key="1">
    <source>
        <dbReference type="SAM" id="MobiDB-lite"/>
    </source>
</evidence>
<evidence type="ECO:0000313" key="3">
    <source>
        <dbReference type="Proteomes" id="UP000789570"/>
    </source>
</evidence>
<proteinExistence type="predicted"/>
<keyword evidence="3" id="KW-1185">Reference proteome</keyword>
<feature type="compositionally biased region" description="Gly residues" evidence="1">
    <location>
        <begin position="1"/>
        <end position="11"/>
    </location>
</feature>
<comment type="caution">
    <text evidence="2">The sequence shown here is derived from an EMBL/GenBank/DDBJ whole genome shotgun (WGS) entry which is preliminary data.</text>
</comment>
<reference evidence="2" key="1">
    <citation type="submission" date="2021-06" db="EMBL/GenBank/DDBJ databases">
        <authorList>
            <person name="Kallberg Y."/>
            <person name="Tangrot J."/>
            <person name="Rosling A."/>
        </authorList>
    </citation>
    <scope>NUCLEOTIDE SEQUENCE</scope>
    <source>
        <strain evidence="2">UK204</strain>
    </source>
</reference>
<feature type="region of interest" description="Disordered" evidence="1">
    <location>
        <begin position="1"/>
        <end position="21"/>
    </location>
</feature>
<sequence>ALGPQAGGSEGPGSSDRGVHRSLGGLKVRYTEGGLNHETGRKRKERIACIFAIEQRQFHPQTGYFSLMQAIASFLSTSVHQVLVEYLTLFPLMGSKRLNYQDWARVHLMIVAKQHLTHLDAFYSELNQQGTYNQEDKEAKPTFSLPSKPCLPQNRHRPGISTDTWSQTKGRVSCEFRLEQRQVHLTTGQSFEPVLSAIANLLVVRLYIVQHHQPPVDYVLCSDSIWNPLLFCKNPEGHLMHFDPCLAFPEEAVLTLSSPRYGALRIVSEASKSKKTSTEGSKEFPAYSNVRVLKEHKGSGNLPCSTKLLASSSPNAGGTTGAWTRGRPAVLRPPRPEDQGPSVLPGLRTKGPQSLGRGWAEGDLGVFESFWPILQMGYRIEENPKTFLQGAEGASASTEGVRFSFFPWGDKQGIESTENTQQGPKKD</sequence>
<evidence type="ECO:0000313" key="2">
    <source>
        <dbReference type="EMBL" id="CAG8726993.1"/>
    </source>
</evidence>
<feature type="region of interest" description="Disordered" evidence="1">
    <location>
        <begin position="407"/>
        <end position="427"/>
    </location>
</feature>
<dbReference type="Gene3D" id="3.10.28.10">
    <property type="entry name" value="Homing endonucleases"/>
    <property type="match status" value="1"/>
</dbReference>
<dbReference type="Proteomes" id="UP000789570">
    <property type="component" value="Unassembled WGS sequence"/>
</dbReference>